<dbReference type="Gene3D" id="2.30.30.40">
    <property type="entry name" value="SH3 Domains"/>
    <property type="match status" value="1"/>
</dbReference>
<dbReference type="RefSeq" id="WP_198442704.1">
    <property type="nucleotide sequence ID" value="NZ_CBCSHE010000024.1"/>
</dbReference>
<dbReference type="Gene3D" id="2.40.50.180">
    <property type="entry name" value="CheA-289, Domain 4"/>
    <property type="match status" value="1"/>
</dbReference>
<accession>A0A7T3RDQ0</accession>
<evidence type="ECO:0000313" key="3">
    <source>
        <dbReference type="Proteomes" id="UP000595224"/>
    </source>
</evidence>
<protein>
    <submittedName>
        <fullName evidence="2">Chemotaxis protein CheW</fullName>
    </submittedName>
</protein>
<dbReference type="Pfam" id="PF01584">
    <property type="entry name" value="CheW"/>
    <property type="match status" value="1"/>
</dbReference>
<name>A0A7T3RDQ0_9SPIR</name>
<dbReference type="EMBL" id="CP064936">
    <property type="protein sequence ID" value="QQA01112.1"/>
    <property type="molecule type" value="Genomic_DNA"/>
</dbReference>
<proteinExistence type="predicted"/>
<dbReference type="Proteomes" id="UP000595224">
    <property type="component" value="Chromosome"/>
</dbReference>
<dbReference type="InterPro" id="IPR036061">
    <property type="entry name" value="CheW-like_dom_sf"/>
</dbReference>
<gene>
    <name evidence="2" type="ORF">IWA51_00315</name>
</gene>
<sequence length="141" mass="16014">MAERTWFVFTTGQKKYALLSSEIKEILRNVPVFALPFVPEYIDGILNRYGEPYAVIDPSPLLGDAKQNSALFIVLKSESHICLRITDVLEFQTIADSKLKYFSNSEGQSYYECSFEFDGTEVLVLNPLAFIEKVEKDIEAS</sequence>
<dbReference type="GO" id="GO:0006935">
    <property type="term" value="P:chemotaxis"/>
    <property type="evidence" value="ECO:0007669"/>
    <property type="project" value="InterPro"/>
</dbReference>
<dbReference type="KEGG" id="tper:IWA51_00315"/>
<organism evidence="2 3">
    <name type="scientific">Treponema peruense</name>
    <dbReference type="NCBI Taxonomy" id="2787628"/>
    <lineage>
        <taxon>Bacteria</taxon>
        <taxon>Pseudomonadati</taxon>
        <taxon>Spirochaetota</taxon>
        <taxon>Spirochaetia</taxon>
        <taxon>Spirochaetales</taxon>
        <taxon>Treponemataceae</taxon>
        <taxon>Treponema</taxon>
    </lineage>
</organism>
<dbReference type="SUPFAM" id="SSF50341">
    <property type="entry name" value="CheW-like"/>
    <property type="match status" value="1"/>
</dbReference>
<dbReference type="GO" id="GO:0007165">
    <property type="term" value="P:signal transduction"/>
    <property type="evidence" value="ECO:0007669"/>
    <property type="project" value="InterPro"/>
</dbReference>
<feature type="domain" description="CheW-like" evidence="1">
    <location>
        <begin position="3"/>
        <end position="136"/>
    </location>
</feature>
<reference evidence="2 3" key="1">
    <citation type="submission" date="2020-11" db="EMBL/GenBank/DDBJ databases">
        <title>Treponema Peruensis nv. sp., first commensal Treponema isolated from human feces.</title>
        <authorList>
            <person name="Belkhou C."/>
            <person name="Raes J."/>
        </authorList>
    </citation>
    <scope>NUCLEOTIDE SEQUENCE [LARGE SCALE GENOMIC DNA]</scope>
    <source>
        <strain evidence="2 3">RCC2812</strain>
    </source>
</reference>
<dbReference type="InterPro" id="IPR002545">
    <property type="entry name" value="CheW-lke_dom"/>
</dbReference>
<dbReference type="AlphaFoldDB" id="A0A7T3RDQ0"/>
<evidence type="ECO:0000313" key="2">
    <source>
        <dbReference type="EMBL" id="QQA01112.1"/>
    </source>
</evidence>
<keyword evidence="3" id="KW-1185">Reference proteome</keyword>
<dbReference type="PROSITE" id="PS50851">
    <property type="entry name" value="CHEW"/>
    <property type="match status" value="1"/>
</dbReference>
<evidence type="ECO:0000259" key="1">
    <source>
        <dbReference type="PROSITE" id="PS50851"/>
    </source>
</evidence>